<evidence type="ECO:0000256" key="1">
    <source>
        <dbReference type="SAM" id="MobiDB-lite"/>
    </source>
</evidence>
<reference evidence="3 4" key="1">
    <citation type="journal article" date="2019" name="Int. J. Syst. Evol. Microbiol.">
        <title>The Global Catalogue of Microorganisms (GCM) 10K type strain sequencing project: providing services to taxonomists for standard genome sequencing and annotation.</title>
        <authorList>
            <consortium name="The Broad Institute Genomics Platform"/>
            <consortium name="The Broad Institute Genome Sequencing Center for Infectious Disease"/>
            <person name="Wu L."/>
            <person name="Ma J."/>
        </authorList>
    </citation>
    <scope>NUCLEOTIDE SEQUENCE [LARGE SCALE GENOMIC DNA]</scope>
    <source>
        <strain evidence="3 4">JCM 15478</strain>
    </source>
</reference>
<sequence>MSNDQPGPYGQQPPQPGPYGQQPGPYGQPQQGPQPGGPNPYAGAQGGQGQQPGYGYPQQGGQPGPYGQQPPPGPYGQQQPGMPMPPQGGGGNKGKTIGIVVAAVVAVAAVVGGVLLFTGDDGDDGKGGKKGGGNVAADDGKKYKLTTPATVAEEYKKDTSSGASAFGGNDADKLASFGVEDPTSVNAAYKSGTGEIAKQLHFGGAYGKISDPDKVVDVAFAALAKEAVKDPNTGGGGKAELEGSPQEVDAPGLDGGAVLKCQNIKFTAAPGNSAGVDNFKVPFCMWGDTSTIGFVMVADPAAVLTGKNMSIDEAGATTAKVRSDSRVEIK</sequence>
<feature type="transmembrane region" description="Helical" evidence="2">
    <location>
        <begin position="97"/>
        <end position="117"/>
    </location>
</feature>
<evidence type="ECO:0000313" key="3">
    <source>
        <dbReference type="EMBL" id="GAA2089164.1"/>
    </source>
</evidence>
<keyword evidence="2" id="KW-0472">Membrane</keyword>
<evidence type="ECO:0000313" key="4">
    <source>
        <dbReference type="Proteomes" id="UP001500016"/>
    </source>
</evidence>
<accession>A0ABN2WC99</accession>
<name>A0ABN2WC99_9ACTN</name>
<keyword evidence="4" id="KW-1185">Reference proteome</keyword>
<comment type="caution">
    <text evidence="3">The sequence shown here is derived from an EMBL/GenBank/DDBJ whole genome shotgun (WGS) entry which is preliminary data.</text>
</comment>
<feature type="compositionally biased region" description="Low complexity" evidence="1">
    <location>
        <begin position="18"/>
        <end position="43"/>
    </location>
</feature>
<dbReference type="Proteomes" id="UP001500016">
    <property type="component" value="Unassembled WGS sequence"/>
</dbReference>
<feature type="region of interest" description="Disordered" evidence="1">
    <location>
        <begin position="1"/>
        <end position="91"/>
    </location>
</feature>
<keyword evidence="2" id="KW-1133">Transmembrane helix</keyword>
<feature type="compositionally biased region" description="Low complexity" evidence="1">
    <location>
        <begin position="1"/>
        <end position="10"/>
    </location>
</feature>
<keyword evidence="2" id="KW-0812">Transmembrane</keyword>
<gene>
    <name evidence="3" type="ORF">GCM10009801_53300</name>
</gene>
<organism evidence="3 4">
    <name type="scientific">Streptomyces albiaxialis</name>
    <dbReference type="NCBI Taxonomy" id="329523"/>
    <lineage>
        <taxon>Bacteria</taxon>
        <taxon>Bacillati</taxon>
        <taxon>Actinomycetota</taxon>
        <taxon>Actinomycetes</taxon>
        <taxon>Kitasatosporales</taxon>
        <taxon>Streptomycetaceae</taxon>
        <taxon>Streptomyces</taxon>
    </lineage>
</organism>
<evidence type="ECO:0000256" key="2">
    <source>
        <dbReference type="SAM" id="Phobius"/>
    </source>
</evidence>
<dbReference type="RefSeq" id="WP_344531825.1">
    <property type="nucleotide sequence ID" value="NZ_BAAAPE010000013.1"/>
</dbReference>
<protein>
    <submittedName>
        <fullName evidence="3">Uncharacterized protein</fullName>
    </submittedName>
</protein>
<dbReference type="EMBL" id="BAAAPE010000013">
    <property type="protein sequence ID" value="GAA2089164.1"/>
    <property type="molecule type" value="Genomic_DNA"/>
</dbReference>
<feature type="region of interest" description="Disordered" evidence="1">
    <location>
        <begin position="117"/>
        <end position="140"/>
    </location>
</feature>
<proteinExistence type="predicted"/>